<accession>A0A166DXG7</accession>
<protein>
    <recommendedName>
        <fullName evidence="2">F-box domain-containing protein</fullName>
    </recommendedName>
</protein>
<dbReference type="Proteomes" id="UP000076798">
    <property type="component" value="Unassembled WGS sequence"/>
</dbReference>
<dbReference type="SUPFAM" id="SSF52047">
    <property type="entry name" value="RNI-like"/>
    <property type="match status" value="1"/>
</dbReference>
<reference evidence="3 4" key="1">
    <citation type="journal article" date="2016" name="Mol. Biol. Evol.">
        <title>Comparative Genomics of Early-Diverging Mushroom-Forming Fungi Provides Insights into the Origins of Lignocellulose Decay Capabilities.</title>
        <authorList>
            <person name="Nagy L.G."/>
            <person name="Riley R."/>
            <person name="Tritt A."/>
            <person name="Adam C."/>
            <person name="Daum C."/>
            <person name="Floudas D."/>
            <person name="Sun H."/>
            <person name="Yadav J.S."/>
            <person name="Pangilinan J."/>
            <person name="Larsson K.H."/>
            <person name="Matsuura K."/>
            <person name="Barry K."/>
            <person name="Labutti K."/>
            <person name="Kuo R."/>
            <person name="Ohm R.A."/>
            <person name="Bhattacharya S.S."/>
            <person name="Shirouzu T."/>
            <person name="Yoshinaga Y."/>
            <person name="Martin F.M."/>
            <person name="Grigoriev I.V."/>
            <person name="Hibbett D.S."/>
        </authorList>
    </citation>
    <scope>NUCLEOTIDE SEQUENCE [LARGE SCALE GENOMIC DNA]</scope>
    <source>
        <strain evidence="3 4">HHB10207 ss-3</strain>
    </source>
</reference>
<organism evidence="3 4">
    <name type="scientific">Sistotremastrum suecicum HHB10207 ss-3</name>
    <dbReference type="NCBI Taxonomy" id="1314776"/>
    <lineage>
        <taxon>Eukaryota</taxon>
        <taxon>Fungi</taxon>
        <taxon>Dikarya</taxon>
        <taxon>Basidiomycota</taxon>
        <taxon>Agaricomycotina</taxon>
        <taxon>Agaricomycetes</taxon>
        <taxon>Sistotremastrales</taxon>
        <taxon>Sistotremastraceae</taxon>
        <taxon>Sistotremastrum</taxon>
    </lineage>
</organism>
<dbReference type="AlphaFoldDB" id="A0A166DXG7"/>
<dbReference type="InterPro" id="IPR032675">
    <property type="entry name" value="LRR_dom_sf"/>
</dbReference>
<evidence type="ECO:0000313" key="4">
    <source>
        <dbReference type="Proteomes" id="UP000076798"/>
    </source>
</evidence>
<dbReference type="InterPro" id="IPR036047">
    <property type="entry name" value="F-box-like_dom_sf"/>
</dbReference>
<feature type="domain" description="F-box" evidence="2">
    <location>
        <begin position="75"/>
        <end position="134"/>
    </location>
</feature>
<feature type="region of interest" description="Disordered" evidence="1">
    <location>
        <begin position="593"/>
        <end position="615"/>
    </location>
</feature>
<sequence>MPEGIDELYRGFQTELEALIVQARVEGGGHVQPFPNYDPKVLKFLKGKSYLDYIQKNLARSMARVNRETNYHVGIGRLPDEVLGRIMTYYVWISKLTRLRHMESPKTWKVLCLVCTRWRNVAFHTPSLWNQISFSWEPRLVNLFFERNGVCPLSLFAMAITDRYGDAFKERLEKEVDRISRLFVGWIPDAREESAYVMDRFLEDQLCSKELPNLTNLYLSYGKAMLSESTAMKPPNAPNLLLLEVRGIKFLPSTISFPKLRALKIRDSPMTISEIFSFLTSCPSLGILTISRRPSSYFATESDLSMETFSLPKLKKVTVRYFNNSSLSLLLNKLIESAPSASFDLSLSDVRGAQTLDKMFPETLVSLLRSSPEISIDVFNTYLKDETSYILTFAPKIQVKVERCSLDLKGLLSALIQLGVPQLRNIKLKCDRLPDVESLAEFFVACPDLLKIGLETKELKPFFTAMKSDAPTKDRALKDSEENSEGATSQTTPLILPHLGELNIFESPYSRSDLKNFLSDRQDRGAKVHCLKMAHDDEEWSYDDIPLKDIKALVDVFKFVPEYRRQNQNYGPRSEASSGLECHCEGCLSEEYHNGGEESEDSMDPLAGFYDDDYW</sequence>
<gene>
    <name evidence="3" type="ORF">SISSUDRAFT_1128366</name>
</gene>
<name>A0A166DXG7_9AGAM</name>
<dbReference type="EMBL" id="KV428053">
    <property type="protein sequence ID" value="KZT38996.1"/>
    <property type="molecule type" value="Genomic_DNA"/>
</dbReference>
<proteinExistence type="predicted"/>
<evidence type="ECO:0000256" key="1">
    <source>
        <dbReference type="SAM" id="MobiDB-lite"/>
    </source>
</evidence>
<evidence type="ECO:0000259" key="2">
    <source>
        <dbReference type="Pfam" id="PF12937"/>
    </source>
</evidence>
<dbReference type="STRING" id="1314776.A0A166DXG7"/>
<dbReference type="InterPro" id="IPR001810">
    <property type="entry name" value="F-box_dom"/>
</dbReference>
<keyword evidence="4" id="KW-1185">Reference proteome</keyword>
<dbReference type="SUPFAM" id="SSF81383">
    <property type="entry name" value="F-box domain"/>
    <property type="match status" value="1"/>
</dbReference>
<dbReference type="Gene3D" id="1.20.1280.50">
    <property type="match status" value="1"/>
</dbReference>
<dbReference type="Pfam" id="PF12937">
    <property type="entry name" value="F-box-like"/>
    <property type="match status" value="1"/>
</dbReference>
<dbReference type="Gene3D" id="3.80.10.10">
    <property type="entry name" value="Ribonuclease Inhibitor"/>
    <property type="match status" value="1"/>
</dbReference>
<dbReference type="OrthoDB" id="2269034at2759"/>
<evidence type="ECO:0000313" key="3">
    <source>
        <dbReference type="EMBL" id="KZT38996.1"/>
    </source>
</evidence>